<proteinExistence type="predicted"/>
<gene>
    <name evidence="2" type="ORF">Gotri_011764</name>
</gene>
<sequence length="201" mass="23482">NLPLLDKENEKLLIIKESTIAEEINYNLCLVGTFLEEQMVNPKAMEKTLLKEVGRGPWSFDNCLLLVHQLKQGENLFHVDVHYDDFWVQVRQLLLGFDIVSLAKNLGNLMKQFLEYDDKENEKLLIIKESTTEEEINYYLCLVGTFLEEHMVNPKVMNKTLLSKWCLIEGVYIKALNDNLYLIQVYHKFDLKKKLVGAMII</sequence>
<keyword evidence="3" id="KW-1185">Reference proteome</keyword>
<comment type="caution">
    <text evidence="2">The sequence shown here is derived from an EMBL/GenBank/DDBJ whole genome shotgun (WGS) entry which is preliminary data.</text>
</comment>
<dbReference type="InterPro" id="IPR025558">
    <property type="entry name" value="DUF4283"/>
</dbReference>
<dbReference type="Proteomes" id="UP000593568">
    <property type="component" value="Unassembled WGS sequence"/>
</dbReference>
<dbReference type="AlphaFoldDB" id="A0A7J9EVD3"/>
<feature type="domain" description="DUF4283" evidence="1">
    <location>
        <begin position="140"/>
        <end position="195"/>
    </location>
</feature>
<dbReference type="EMBL" id="JABEZW010000009">
    <property type="protein sequence ID" value="MBA0776818.1"/>
    <property type="molecule type" value="Genomic_DNA"/>
</dbReference>
<accession>A0A7J9EVD3</accession>
<protein>
    <recommendedName>
        <fullName evidence="1">DUF4283 domain-containing protein</fullName>
    </recommendedName>
</protein>
<feature type="non-terminal residue" evidence="2">
    <location>
        <position position="201"/>
    </location>
</feature>
<name>A0A7J9EVD3_9ROSI</name>
<organism evidence="2 3">
    <name type="scientific">Gossypium trilobum</name>
    <dbReference type="NCBI Taxonomy" id="34281"/>
    <lineage>
        <taxon>Eukaryota</taxon>
        <taxon>Viridiplantae</taxon>
        <taxon>Streptophyta</taxon>
        <taxon>Embryophyta</taxon>
        <taxon>Tracheophyta</taxon>
        <taxon>Spermatophyta</taxon>
        <taxon>Magnoliopsida</taxon>
        <taxon>eudicotyledons</taxon>
        <taxon>Gunneridae</taxon>
        <taxon>Pentapetalae</taxon>
        <taxon>rosids</taxon>
        <taxon>malvids</taxon>
        <taxon>Malvales</taxon>
        <taxon>Malvaceae</taxon>
        <taxon>Malvoideae</taxon>
        <taxon>Gossypium</taxon>
    </lineage>
</organism>
<evidence type="ECO:0000313" key="3">
    <source>
        <dbReference type="Proteomes" id="UP000593568"/>
    </source>
</evidence>
<reference evidence="2 3" key="1">
    <citation type="journal article" date="2019" name="Genome Biol. Evol.">
        <title>Insights into the evolution of the New World diploid cottons (Gossypium, subgenus Houzingenia) based on genome sequencing.</title>
        <authorList>
            <person name="Grover C.E."/>
            <person name="Arick M.A. 2nd"/>
            <person name="Thrash A."/>
            <person name="Conover J.L."/>
            <person name="Sanders W.S."/>
            <person name="Peterson D.G."/>
            <person name="Frelichowski J.E."/>
            <person name="Scheffler J.A."/>
            <person name="Scheffler B.E."/>
            <person name="Wendel J.F."/>
        </authorList>
    </citation>
    <scope>NUCLEOTIDE SEQUENCE [LARGE SCALE GENOMIC DNA]</scope>
    <source>
        <strain evidence="2">8</strain>
        <tissue evidence="2">Leaf</tissue>
    </source>
</reference>
<evidence type="ECO:0000259" key="1">
    <source>
        <dbReference type="Pfam" id="PF14111"/>
    </source>
</evidence>
<evidence type="ECO:0000313" key="2">
    <source>
        <dbReference type="EMBL" id="MBA0776818.1"/>
    </source>
</evidence>
<dbReference type="Pfam" id="PF14111">
    <property type="entry name" value="DUF4283"/>
    <property type="match status" value="1"/>
</dbReference>